<keyword evidence="3" id="KW-1185">Reference proteome</keyword>
<evidence type="ECO:0000313" key="3">
    <source>
        <dbReference type="Proteomes" id="UP000245942"/>
    </source>
</evidence>
<sequence>MSTESQPRSNGQASARANLLAGLRGSRQTRSGSPAQQEQPNAATLSPSSAARLKANAPVFTPGVSGGVRQVTTPPTANDDAQDYMGALEAQLAALQMSAMQSTPTIAASYGATQGQPQQRQAGPSAHQKYLANEEAVAQFLLQRQQQQQQQQLQAQLAHEQHLEQLRAQAAIAQAGQQQNVAHQQRALFAQIQQEYEQQMRFKAALEAQQEREQQMAAQEQRQAAQASLQASTRNRQVQKLYAQLLEEDEAGRLDPRVLAGRDLYQVALDAVTEQHQQAQLVAATQEQIRQLQFQQYALHLQQLQQHQANAHSEAERMYRSSSLSPSQQRQGAAAPGQGQQRERLPSSADQAVNWRRRPAASPRDEQLPTVGVTLGDDSVDSAPNESSPRSSRSFNSNRDSADDTPQTSEEDIDVRATSAPSTKASVSSLKARVNASPSPSASLSPANGRSPQPSFARGTGLGFKASSASISGPSRPRSAENRDDSGFVGSNSFSGATTIHPASRQPRGPPTDFVGTNFAARMNARTRKQALSKLREMGSGGNRAGAAAGAQASGATAATPAPTAEAVDCS</sequence>
<feature type="compositionally biased region" description="Polar residues" evidence="1">
    <location>
        <begin position="26"/>
        <end position="49"/>
    </location>
</feature>
<feature type="compositionally biased region" description="Low complexity" evidence="1">
    <location>
        <begin position="320"/>
        <end position="340"/>
    </location>
</feature>
<reference evidence="2 3" key="1">
    <citation type="journal article" date="2018" name="Mol. Biol. Evol.">
        <title>Broad Genomic Sampling Reveals a Smut Pathogenic Ancestry of the Fungal Clade Ustilaginomycotina.</title>
        <authorList>
            <person name="Kijpornyongpan T."/>
            <person name="Mondo S.J."/>
            <person name="Barry K."/>
            <person name="Sandor L."/>
            <person name="Lee J."/>
            <person name="Lipzen A."/>
            <person name="Pangilinan J."/>
            <person name="LaButti K."/>
            <person name="Hainaut M."/>
            <person name="Henrissat B."/>
            <person name="Grigoriev I.V."/>
            <person name="Spatafora J.W."/>
            <person name="Aime M.C."/>
        </authorList>
    </citation>
    <scope>NUCLEOTIDE SEQUENCE [LARGE SCALE GENOMIC DNA]</scope>
    <source>
        <strain evidence="2 3">MCA 4718</strain>
    </source>
</reference>
<evidence type="ECO:0000256" key="1">
    <source>
        <dbReference type="SAM" id="MobiDB-lite"/>
    </source>
</evidence>
<feature type="compositionally biased region" description="Low complexity" evidence="1">
    <location>
        <begin position="381"/>
        <end position="399"/>
    </location>
</feature>
<protein>
    <submittedName>
        <fullName evidence="2">Uncharacterized protein</fullName>
    </submittedName>
</protein>
<feature type="region of interest" description="Disordered" evidence="1">
    <location>
        <begin position="308"/>
        <end position="517"/>
    </location>
</feature>
<dbReference type="GeneID" id="37015968"/>
<name>A0A316U8P2_9BASI</name>
<feature type="compositionally biased region" description="Polar residues" evidence="1">
    <location>
        <begin position="1"/>
        <end position="15"/>
    </location>
</feature>
<dbReference type="STRING" id="1684307.A0A316U8P2"/>
<gene>
    <name evidence="2" type="ORF">BCV69DRAFT_298618</name>
</gene>
<dbReference type="Proteomes" id="UP000245942">
    <property type="component" value="Unassembled WGS sequence"/>
</dbReference>
<dbReference type="AlphaFoldDB" id="A0A316U8P2"/>
<dbReference type="RefSeq" id="XP_025348777.1">
    <property type="nucleotide sequence ID" value="XM_025494234.1"/>
</dbReference>
<dbReference type="OrthoDB" id="3364568at2759"/>
<feature type="compositionally biased region" description="Low complexity" evidence="1">
    <location>
        <begin position="545"/>
        <end position="571"/>
    </location>
</feature>
<feature type="region of interest" description="Disordered" evidence="1">
    <location>
        <begin position="1"/>
        <end position="80"/>
    </location>
</feature>
<organism evidence="2 3">
    <name type="scientific">Pseudomicrostroma glucosiphilum</name>
    <dbReference type="NCBI Taxonomy" id="1684307"/>
    <lineage>
        <taxon>Eukaryota</taxon>
        <taxon>Fungi</taxon>
        <taxon>Dikarya</taxon>
        <taxon>Basidiomycota</taxon>
        <taxon>Ustilaginomycotina</taxon>
        <taxon>Exobasidiomycetes</taxon>
        <taxon>Microstromatales</taxon>
        <taxon>Microstromatales incertae sedis</taxon>
        <taxon>Pseudomicrostroma</taxon>
    </lineage>
</organism>
<feature type="compositionally biased region" description="Low complexity" evidence="1">
    <location>
        <begin position="436"/>
        <end position="447"/>
    </location>
</feature>
<feature type="compositionally biased region" description="Polar residues" evidence="1">
    <location>
        <begin position="419"/>
        <end position="429"/>
    </location>
</feature>
<accession>A0A316U8P2</accession>
<dbReference type="EMBL" id="KZ819325">
    <property type="protein sequence ID" value="PWN21617.1"/>
    <property type="molecule type" value="Genomic_DNA"/>
</dbReference>
<proteinExistence type="predicted"/>
<evidence type="ECO:0000313" key="2">
    <source>
        <dbReference type="EMBL" id="PWN21617.1"/>
    </source>
</evidence>
<feature type="compositionally biased region" description="Polar residues" evidence="1">
    <location>
        <begin position="489"/>
        <end position="498"/>
    </location>
</feature>
<feature type="region of interest" description="Disordered" evidence="1">
    <location>
        <begin position="536"/>
        <end position="571"/>
    </location>
</feature>